<sequence length="458" mass="50282">MPVHQTVLELIGQTPIVKAQRLDTGVCELYLKLENQNPGGSIKDRIGLSMIEAAEKRGDIKPGDTLVEGTAGNTGIGLALVAQQKGYKLLLVVPDKMSREKIFNLKAMGAQVVLTRSDVAKGHPDYYQDMAARIASETPGAYFINQFGNADNPAAHEFGTGPEILEQMAEVGGLDAIVFGCGSSGTMTGLSRCFAAMSPHTELVLADPVGSILEEYINRGTLSEKSGSWMVEGIGEDFLPGISDFTRVRKAYAISDKESFLTARELLEKEGVLGGSSTGTLLAAALRYCQEQTTPKKVLVFVCDTGNKYLSKMYNDYWMLDNGFIEREQSGDLRDLILRPFSQRDTVVVGPNDLLVTAYQRMKLYDVSQLPVMQGDELIGIVDESDVLLHVYGDEQRFRDPVSTAMVSKLDKVDMRSPVEALLPVFDRGHVAIIMDGARFLGLITRIDLLNFLRRRVQ</sequence>
<dbReference type="InterPro" id="IPR001926">
    <property type="entry name" value="TrpB-like_PALP"/>
</dbReference>
<feature type="domain" description="CBS" evidence="11">
    <location>
        <begin position="341"/>
        <end position="398"/>
    </location>
</feature>
<gene>
    <name evidence="12" type="ORF">FW784_02405</name>
</gene>
<keyword evidence="5" id="KW-0663">Pyridoxal phosphate</keyword>
<evidence type="ECO:0000256" key="7">
    <source>
        <dbReference type="ARBA" id="ARBA00072081"/>
    </source>
</evidence>
<evidence type="ECO:0000256" key="10">
    <source>
        <dbReference type="PROSITE-ProRule" id="PRU00703"/>
    </source>
</evidence>
<keyword evidence="13" id="KW-1185">Reference proteome</keyword>
<evidence type="ECO:0000256" key="8">
    <source>
        <dbReference type="ARBA" id="ARBA00078257"/>
    </source>
</evidence>
<evidence type="ECO:0000256" key="9">
    <source>
        <dbReference type="ARBA" id="ARBA00079153"/>
    </source>
</evidence>
<evidence type="ECO:0000256" key="6">
    <source>
        <dbReference type="ARBA" id="ARBA00047931"/>
    </source>
</evidence>
<evidence type="ECO:0000313" key="12">
    <source>
        <dbReference type="EMBL" id="TZF91215.1"/>
    </source>
</evidence>
<dbReference type="SUPFAM" id="SSF54631">
    <property type="entry name" value="CBS-domain pair"/>
    <property type="match status" value="1"/>
</dbReference>
<dbReference type="AlphaFoldDB" id="A0A5D8Z8G2"/>
<accession>A0A5D8Z8G2</accession>
<proteinExistence type="inferred from homology"/>
<comment type="cofactor">
    <cofactor evidence="1">
        <name>pyridoxal 5'-phosphate</name>
        <dbReference type="ChEBI" id="CHEBI:597326"/>
    </cofactor>
</comment>
<evidence type="ECO:0000256" key="4">
    <source>
        <dbReference type="ARBA" id="ARBA00012681"/>
    </source>
</evidence>
<dbReference type="Proteomes" id="UP000323164">
    <property type="component" value="Unassembled WGS sequence"/>
</dbReference>
<name>A0A5D8Z8G2_9GAMM</name>
<dbReference type="PROSITE" id="PS00901">
    <property type="entry name" value="CYS_SYNTHASE"/>
    <property type="match status" value="1"/>
</dbReference>
<comment type="caution">
    <text evidence="12">The sequence shown here is derived from an EMBL/GenBank/DDBJ whole genome shotgun (WGS) entry which is preliminary data.</text>
</comment>
<dbReference type="InterPro" id="IPR000644">
    <property type="entry name" value="CBS_dom"/>
</dbReference>
<dbReference type="OrthoDB" id="9805733at2"/>
<dbReference type="SMART" id="SM00116">
    <property type="entry name" value="CBS"/>
    <property type="match status" value="2"/>
</dbReference>
<dbReference type="InterPro" id="IPR046353">
    <property type="entry name" value="CBS_C"/>
</dbReference>
<dbReference type="Gene3D" id="3.40.50.1100">
    <property type="match status" value="2"/>
</dbReference>
<dbReference type="EMBL" id="VTRV01000014">
    <property type="protein sequence ID" value="TZF91215.1"/>
    <property type="molecule type" value="Genomic_DNA"/>
</dbReference>
<evidence type="ECO:0000256" key="5">
    <source>
        <dbReference type="ARBA" id="ARBA00022898"/>
    </source>
</evidence>
<comment type="pathway">
    <text evidence="2">Amino-acid biosynthesis; L-cysteine biosynthesis; L-cysteine from L-serine: step 2/2.</text>
</comment>
<dbReference type="InterPro" id="IPR046342">
    <property type="entry name" value="CBS_dom_sf"/>
</dbReference>
<dbReference type="CDD" id="cd04608">
    <property type="entry name" value="CBS_pair_CBS"/>
    <property type="match status" value="1"/>
</dbReference>
<comment type="catalytic activity">
    <reaction evidence="6">
        <text>O-acetyl-L-serine + hydrogen sulfide = L-cysteine + acetate</text>
        <dbReference type="Rhea" id="RHEA:14829"/>
        <dbReference type="ChEBI" id="CHEBI:29919"/>
        <dbReference type="ChEBI" id="CHEBI:30089"/>
        <dbReference type="ChEBI" id="CHEBI:35235"/>
        <dbReference type="ChEBI" id="CHEBI:58340"/>
        <dbReference type="EC" id="2.5.1.47"/>
    </reaction>
</comment>
<dbReference type="GO" id="GO:0004124">
    <property type="term" value="F:cysteine synthase activity"/>
    <property type="evidence" value="ECO:0007669"/>
    <property type="project" value="UniProtKB-EC"/>
</dbReference>
<evidence type="ECO:0000259" key="11">
    <source>
        <dbReference type="PROSITE" id="PS51371"/>
    </source>
</evidence>
<dbReference type="EC" id="2.5.1.47" evidence="4"/>
<protein>
    <recommendedName>
        <fullName evidence="7">Cysteine synthase B</fullName>
        <ecNumber evidence="4">2.5.1.47</ecNumber>
    </recommendedName>
    <alternativeName>
        <fullName evidence="8">O-acetylserine (thiol)-lyase B</fullName>
    </alternativeName>
    <alternativeName>
        <fullName evidence="9">O-acetylserine sulfhydrylase B</fullName>
    </alternativeName>
</protein>
<dbReference type="PROSITE" id="PS51371">
    <property type="entry name" value="CBS"/>
    <property type="match status" value="1"/>
</dbReference>
<dbReference type="CDD" id="cd01561">
    <property type="entry name" value="CBS_like"/>
    <property type="match status" value="1"/>
</dbReference>
<keyword evidence="10" id="KW-0129">CBS domain</keyword>
<dbReference type="Pfam" id="PF00291">
    <property type="entry name" value="PALP"/>
    <property type="match status" value="1"/>
</dbReference>
<dbReference type="SUPFAM" id="SSF53686">
    <property type="entry name" value="Tryptophan synthase beta subunit-like PLP-dependent enzymes"/>
    <property type="match status" value="1"/>
</dbReference>
<evidence type="ECO:0000256" key="1">
    <source>
        <dbReference type="ARBA" id="ARBA00001933"/>
    </source>
</evidence>
<organism evidence="12 13">
    <name type="scientific">Cognatilysobacter lacus</name>
    <dbReference type="NCBI Taxonomy" id="1643323"/>
    <lineage>
        <taxon>Bacteria</taxon>
        <taxon>Pseudomonadati</taxon>
        <taxon>Pseudomonadota</taxon>
        <taxon>Gammaproteobacteria</taxon>
        <taxon>Lysobacterales</taxon>
        <taxon>Lysobacteraceae</taxon>
        <taxon>Cognatilysobacter</taxon>
    </lineage>
</organism>
<evidence type="ECO:0000256" key="2">
    <source>
        <dbReference type="ARBA" id="ARBA00004962"/>
    </source>
</evidence>
<comment type="similarity">
    <text evidence="3">Belongs to the cysteine synthase/cystathionine beta-synthase family.</text>
</comment>
<dbReference type="PANTHER" id="PTHR10314">
    <property type="entry name" value="CYSTATHIONINE BETA-SYNTHASE"/>
    <property type="match status" value="1"/>
</dbReference>
<dbReference type="InterPro" id="IPR036052">
    <property type="entry name" value="TrpB-like_PALP_sf"/>
</dbReference>
<dbReference type="Pfam" id="PF00571">
    <property type="entry name" value="CBS"/>
    <property type="match status" value="1"/>
</dbReference>
<dbReference type="RefSeq" id="WP_149351764.1">
    <property type="nucleotide sequence ID" value="NZ_VTRV01000014.1"/>
</dbReference>
<dbReference type="InterPro" id="IPR050214">
    <property type="entry name" value="Cys_Synth/Cystath_Beta-Synth"/>
</dbReference>
<dbReference type="Gene3D" id="3.10.580.10">
    <property type="entry name" value="CBS-domain"/>
    <property type="match status" value="1"/>
</dbReference>
<reference evidence="12 13" key="1">
    <citation type="submission" date="2019-08" db="EMBL/GenBank/DDBJ databases">
        <title>Draft genome sequence of Lysobacter sp. UKS-15.</title>
        <authorList>
            <person name="Im W.-T."/>
        </authorList>
    </citation>
    <scope>NUCLEOTIDE SEQUENCE [LARGE SCALE GENOMIC DNA]</scope>
    <source>
        <strain evidence="12 13">UKS-15</strain>
    </source>
</reference>
<dbReference type="FunFam" id="3.40.50.1100:FF:000003">
    <property type="entry name" value="Cystathionine beta-synthase"/>
    <property type="match status" value="1"/>
</dbReference>
<dbReference type="GO" id="GO:0006535">
    <property type="term" value="P:cysteine biosynthetic process from serine"/>
    <property type="evidence" value="ECO:0007669"/>
    <property type="project" value="InterPro"/>
</dbReference>
<evidence type="ECO:0000256" key="3">
    <source>
        <dbReference type="ARBA" id="ARBA00007103"/>
    </source>
</evidence>
<dbReference type="InterPro" id="IPR001216">
    <property type="entry name" value="P-phosphate_BS"/>
</dbReference>
<evidence type="ECO:0000313" key="13">
    <source>
        <dbReference type="Proteomes" id="UP000323164"/>
    </source>
</evidence>